<proteinExistence type="predicted"/>
<reference evidence="1" key="1">
    <citation type="journal article" date="2014" name="Front. Microbiol.">
        <title>High frequency of phylogenetically diverse reductive dehalogenase-homologous genes in deep subseafloor sedimentary metagenomes.</title>
        <authorList>
            <person name="Kawai M."/>
            <person name="Futagami T."/>
            <person name="Toyoda A."/>
            <person name="Takaki Y."/>
            <person name="Nishi S."/>
            <person name="Hori S."/>
            <person name="Arai W."/>
            <person name="Tsubouchi T."/>
            <person name="Morono Y."/>
            <person name="Uchiyama I."/>
            <person name="Ito T."/>
            <person name="Fujiyama A."/>
            <person name="Inagaki F."/>
            <person name="Takami H."/>
        </authorList>
    </citation>
    <scope>NUCLEOTIDE SEQUENCE</scope>
    <source>
        <strain evidence="1">Expedition CK06-06</strain>
    </source>
</reference>
<sequence>EVLSRNKSPLYASLAWLKGMNVINDNDIETFNKIKDCRNELAHEIVNFVSKGPKNDPLPLFSKMVNLIHKIDKWWILNVEIPTNPDLGIKEIDEEGITSGKIITLRLLLDIALGTEKESKFYYNEFIKREKDM</sequence>
<dbReference type="AlphaFoldDB" id="X1TKU0"/>
<gene>
    <name evidence="1" type="ORF">S12H4_41349</name>
</gene>
<name>X1TKU0_9ZZZZ</name>
<comment type="caution">
    <text evidence="1">The sequence shown here is derived from an EMBL/GenBank/DDBJ whole genome shotgun (WGS) entry which is preliminary data.</text>
</comment>
<feature type="non-terminal residue" evidence="1">
    <location>
        <position position="1"/>
    </location>
</feature>
<accession>X1TKU0</accession>
<dbReference type="EMBL" id="BARW01025192">
    <property type="protein sequence ID" value="GAJ05894.1"/>
    <property type="molecule type" value="Genomic_DNA"/>
</dbReference>
<protein>
    <submittedName>
        <fullName evidence="1">Uncharacterized protein</fullName>
    </submittedName>
</protein>
<evidence type="ECO:0000313" key="1">
    <source>
        <dbReference type="EMBL" id="GAJ05894.1"/>
    </source>
</evidence>
<organism evidence="1">
    <name type="scientific">marine sediment metagenome</name>
    <dbReference type="NCBI Taxonomy" id="412755"/>
    <lineage>
        <taxon>unclassified sequences</taxon>
        <taxon>metagenomes</taxon>
        <taxon>ecological metagenomes</taxon>
    </lineage>
</organism>